<keyword evidence="3" id="KW-1185">Reference proteome</keyword>
<comment type="caution">
    <text evidence="2">The sequence shown here is derived from an EMBL/GenBank/DDBJ whole genome shotgun (WGS) entry which is preliminary data.</text>
</comment>
<keyword evidence="1" id="KW-1133">Transmembrane helix</keyword>
<name>A0ABU9X4P7_9MICC</name>
<feature type="transmembrane region" description="Helical" evidence="1">
    <location>
        <begin position="61"/>
        <end position="86"/>
    </location>
</feature>
<proteinExistence type="predicted"/>
<sequence length="141" mass="14226">MLTLGVLTSYATGAAELGRALGEAGSLPAWFGQGRHALAAVTALGVGGLGVLALGPDTTEVLVRLVTAAIVAVYLSGLAAAVRILPGRRQRVVAAVGLAAVVGLAVTCGWYLAWPALLAAVAAFRHARRRRAVRYGIASAG</sequence>
<keyword evidence="1" id="KW-0472">Membrane</keyword>
<accession>A0ABU9X4P7</accession>
<dbReference type="RefSeq" id="WP_345886628.1">
    <property type="nucleotide sequence ID" value="NZ_JBDFRB010000025.1"/>
</dbReference>
<feature type="transmembrane region" description="Helical" evidence="1">
    <location>
        <begin position="36"/>
        <end position="54"/>
    </location>
</feature>
<gene>
    <name evidence="2" type="ORF">ABCQ75_16000</name>
</gene>
<dbReference type="Gene3D" id="1.20.1740.10">
    <property type="entry name" value="Amino acid/polyamine transporter I"/>
    <property type="match status" value="1"/>
</dbReference>
<dbReference type="EMBL" id="JBDFRB010000025">
    <property type="protein sequence ID" value="MEN2746027.1"/>
    <property type="molecule type" value="Genomic_DNA"/>
</dbReference>
<keyword evidence="1" id="KW-0812">Transmembrane</keyword>
<reference evidence="2 3" key="1">
    <citation type="submission" date="2024-05" db="EMBL/GenBank/DDBJ databases">
        <title>Sinomonas sp. nov., isolated from a waste landfill.</title>
        <authorList>
            <person name="Zhao Y."/>
        </authorList>
    </citation>
    <scope>NUCLEOTIDE SEQUENCE [LARGE SCALE GENOMIC DNA]</scope>
    <source>
        <strain evidence="2 3">CCTCC AB2014300</strain>
    </source>
</reference>
<evidence type="ECO:0008006" key="4">
    <source>
        <dbReference type="Google" id="ProtNLM"/>
    </source>
</evidence>
<dbReference type="Proteomes" id="UP001422074">
    <property type="component" value="Unassembled WGS sequence"/>
</dbReference>
<evidence type="ECO:0000313" key="3">
    <source>
        <dbReference type="Proteomes" id="UP001422074"/>
    </source>
</evidence>
<evidence type="ECO:0000313" key="2">
    <source>
        <dbReference type="EMBL" id="MEN2746027.1"/>
    </source>
</evidence>
<evidence type="ECO:0000256" key="1">
    <source>
        <dbReference type="SAM" id="Phobius"/>
    </source>
</evidence>
<organism evidence="2 3">
    <name type="scientific">Sinomonas halotolerans</name>
    <dbReference type="NCBI Taxonomy" id="1644133"/>
    <lineage>
        <taxon>Bacteria</taxon>
        <taxon>Bacillati</taxon>
        <taxon>Actinomycetota</taxon>
        <taxon>Actinomycetes</taxon>
        <taxon>Micrococcales</taxon>
        <taxon>Micrococcaceae</taxon>
        <taxon>Sinomonas</taxon>
    </lineage>
</organism>
<feature type="transmembrane region" description="Helical" evidence="1">
    <location>
        <begin position="92"/>
        <end position="124"/>
    </location>
</feature>
<protein>
    <recommendedName>
        <fullName evidence="4">Amino acid permease</fullName>
    </recommendedName>
</protein>